<evidence type="ECO:0000256" key="2">
    <source>
        <dbReference type="SAM" id="SignalP"/>
    </source>
</evidence>
<dbReference type="AlphaFoldDB" id="A4EAF1"/>
<dbReference type="AntiFam" id="ANF00149">
    <property type="entry name" value="Shadow ORF (opposite cshA)"/>
</dbReference>
<feature type="transmembrane region" description="Helical" evidence="1">
    <location>
        <begin position="88"/>
        <end position="112"/>
    </location>
</feature>
<keyword evidence="2" id="KW-0732">Signal</keyword>
<evidence type="ECO:0000256" key="1">
    <source>
        <dbReference type="SAM" id="Phobius"/>
    </source>
</evidence>
<keyword evidence="1" id="KW-0812">Transmembrane</keyword>
<evidence type="ECO:0000313" key="4">
    <source>
        <dbReference type="Proteomes" id="UP000002979"/>
    </source>
</evidence>
<organism evidence="3 4">
    <name type="scientific">Collinsella aerofaciens (strain ATCC 25986 / DSM 3979 / JCM 10188 / KCTC 3647 / NCTC 11838 / VPI 1003)</name>
    <dbReference type="NCBI Taxonomy" id="411903"/>
    <lineage>
        <taxon>Bacteria</taxon>
        <taxon>Bacillati</taxon>
        <taxon>Actinomycetota</taxon>
        <taxon>Coriobacteriia</taxon>
        <taxon>Coriobacteriales</taxon>
        <taxon>Coriobacteriaceae</taxon>
        <taxon>Collinsella</taxon>
    </lineage>
</organism>
<feature type="transmembrane region" description="Helical" evidence="1">
    <location>
        <begin position="235"/>
        <end position="256"/>
    </location>
</feature>
<feature type="transmembrane region" description="Helical" evidence="1">
    <location>
        <begin position="124"/>
        <end position="149"/>
    </location>
</feature>
<protein>
    <submittedName>
        <fullName evidence="3">Uncharacterized protein</fullName>
    </submittedName>
</protein>
<sequence>MLLALAAAVTGATGAAAALAATIVAIAATVIATAGTTAAGAGLVAAAAAAIAATTLLAGIVVVAPVIATIAAGTRVTTIARLVRTTSAAAAAIAASTLATLAAAATALFKAFAATGLTATGTSLTAALAAATLITATALVITTGTTAVARTALATARTAAVVLALNTATTAAVLVLAATTMRLALELLGAALGTVATRGLLDGVSTAALLGSHLASHALHGLVHASLNALAHAGLAAALGTARALAVAATLAATAVGTTGHIAVVIAVALAVATCLLKLLLALGLAALGLLLHLEGRRVALGVNRGRVGTHMQVAGVIDVGRLVHELLDLVELIDVLLGHKRNGPAQLAGTSRTANTVDVVGRLGRHVKVHDVAHVADVDAAGEHVGRHQHVDGAVAEGRKRALALGLATVAVDRGGLDALALQTTAAAVGAVLGTHKDDSALRALLFEKLGQQVVLGLDGHREHKLVDGVGGRRGGRDLHAGRVAHQVGDLAHGLLVERGREQQRLALGRRLAHNAADGGQKAHVEHAVGLVEHQHLDLVQVAGALLDQIDQTARRGDQDVAAVLEGSGLRLVAHAAHDGHGDMAGDVGNLAGDLIDLLGKLARGGDDEHHGAAAVALGLLGTATAVAAAALAHGLGRSDVLQVIHGRQQEGGRLAGAGLSGGKQVAALEHHGDRAGLNRRRRRVAQVLDSTKHLVRKSQLVKGRQVLGRGLDGLGGAGLVGSIEGSLGHGLAGLVQNLGVRDVGYRITHMLLFLICTRYGHGMRPRERAW</sequence>
<feature type="signal peptide" evidence="2">
    <location>
        <begin position="1"/>
        <end position="20"/>
    </location>
</feature>
<comment type="caution">
    <text evidence="3">The sequence shown here is derived from an EMBL/GenBank/DDBJ whole genome shotgun (WGS) entry which is preliminary data.</text>
</comment>
<feature type="chain" id="PRO_5038364603" evidence="2">
    <location>
        <begin position="21"/>
        <end position="772"/>
    </location>
</feature>
<dbReference type="Proteomes" id="UP000002979">
    <property type="component" value="Unassembled WGS sequence"/>
</dbReference>
<gene>
    <name evidence="3" type="ORF">COLAER_01410</name>
</gene>
<accession>A4EAF1</accession>
<reference evidence="3 4" key="1">
    <citation type="submission" date="2007-01" db="EMBL/GenBank/DDBJ databases">
        <title>Draft genome sequence of Collinsella aerofaciens (ATCC 25986).</title>
        <authorList>
            <person name="Sudarsanam P."/>
            <person name="Ley R."/>
            <person name="Guruge J."/>
            <person name="Turnbaugh P.J."/>
            <person name="Mahowald M."/>
            <person name="Liep D."/>
            <person name="Gordon J."/>
        </authorList>
    </citation>
    <scope>NUCLEOTIDE SEQUENCE [LARGE SCALE GENOMIC DNA]</scope>
    <source>
        <strain evidence="4">ATCC 25986 / DSM 3979 / JCM 10188 / KCTC 3647 / NCTC 11838 / VPI 1003</strain>
    </source>
</reference>
<keyword evidence="1" id="KW-1133">Transmembrane helix</keyword>
<dbReference type="EMBL" id="AAVN02000005">
    <property type="protein sequence ID" value="EBA39475.1"/>
    <property type="molecule type" value="Genomic_DNA"/>
</dbReference>
<evidence type="ECO:0000313" key="3">
    <source>
        <dbReference type="EMBL" id="EBA39475.1"/>
    </source>
</evidence>
<feature type="transmembrane region" description="Helical" evidence="1">
    <location>
        <begin position="161"/>
        <end position="184"/>
    </location>
</feature>
<feature type="transmembrane region" description="Helical" evidence="1">
    <location>
        <begin position="262"/>
        <end position="292"/>
    </location>
</feature>
<name>A4EAF1_COLAA</name>
<feature type="transmembrane region" description="Helical" evidence="1">
    <location>
        <begin position="44"/>
        <end position="67"/>
    </location>
</feature>
<keyword evidence="1" id="KW-0472">Membrane</keyword>
<reference evidence="3 4" key="2">
    <citation type="submission" date="2007-04" db="EMBL/GenBank/DDBJ databases">
        <authorList>
            <person name="Fulton L."/>
            <person name="Clifton S."/>
            <person name="Fulton B."/>
            <person name="Xu J."/>
            <person name="Minx P."/>
            <person name="Mardis E.R."/>
            <person name="Wilson R.K."/>
        </authorList>
    </citation>
    <scope>NUCLEOTIDE SEQUENCE [LARGE SCALE GENOMIC DNA]</scope>
    <source>
        <strain evidence="4">ATCC 25986 / DSM 3979 / JCM 10188 / KCTC 3647 / NCTC 11838 / VPI 1003</strain>
    </source>
</reference>
<proteinExistence type="predicted"/>